<evidence type="ECO:0000313" key="3">
    <source>
        <dbReference type="Proteomes" id="UP000198539"/>
    </source>
</evidence>
<reference evidence="2 3" key="1">
    <citation type="submission" date="2016-10" db="EMBL/GenBank/DDBJ databases">
        <authorList>
            <person name="de Groot N.N."/>
        </authorList>
    </citation>
    <scope>NUCLEOTIDE SEQUENCE [LARGE SCALE GENOMIC DNA]</scope>
    <source>
        <strain evidence="2 3">CGMCC 1.8894</strain>
    </source>
</reference>
<proteinExistence type="predicted"/>
<evidence type="ECO:0000313" key="2">
    <source>
        <dbReference type="EMBL" id="SDW97806.1"/>
    </source>
</evidence>
<keyword evidence="1" id="KW-0812">Transmembrane</keyword>
<dbReference type="RefSeq" id="WP_317889642.1">
    <property type="nucleotide sequence ID" value="NZ_CP061498.1"/>
</dbReference>
<organism evidence="2 3">
    <name type="scientific">Roseicitreum antarcticum</name>
    <dbReference type="NCBI Taxonomy" id="564137"/>
    <lineage>
        <taxon>Bacteria</taxon>
        <taxon>Pseudomonadati</taxon>
        <taxon>Pseudomonadota</taxon>
        <taxon>Alphaproteobacteria</taxon>
        <taxon>Rhodobacterales</taxon>
        <taxon>Paracoccaceae</taxon>
        <taxon>Roseicitreum</taxon>
    </lineage>
</organism>
<protein>
    <submittedName>
        <fullName evidence="2">Uncharacterized protein</fullName>
    </submittedName>
</protein>
<dbReference type="Proteomes" id="UP000198539">
    <property type="component" value="Unassembled WGS sequence"/>
</dbReference>
<feature type="transmembrane region" description="Helical" evidence="1">
    <location>
        <begin position="21"/>
        <end position="45"/>
    </location>
</feature>
<keyword evidence="1" id="KW-1133">Transmembrane helix</keyword>
<accession>A0A1H2XY58</accession>
<keyword evidence="1" id="KW-0472">Membrane</keyword>
<dbReference type="EMBL" id="FNOM01000004">
    <property type="protein sequence ID" value="SDW97806.1"/>
    <property type="molecule type" value="Genomic_DNA"/>
</dbReference>
<evidence type="ECO:0000256" key="1">
    <source>
        <dbReference type="SAM" id="Phobius"/>
    </source>
</evidence>
<name>A0A1H2XY58_9RHOB</name>
<keyword evidence="3" id="KW-1185">Reference proteome</keyword>
<dbReference type="STRING" id="564137.SAMN04488238_104350"/>
<sequence>MIGLHWLLRMRQWAQHPPPARVVYGVLAIIALCAALYGIELIWGWPAALTPNGGGLRRGVTGM</sequence>
<gene>
    <name evidence="2" type="ORF">SAMN04488238_104350</name>
</gene>
<dbReference type="AlphaFoldDB" id="A0A1H2XY58"/>